<evidence type="ECO:0000256" key="2">
    <source>
        <dbReference type="ARBA" id="ARBA00022448"/>
    </source>
</evidence>
<keyword evidence="5 7" id="KW-1133">Transmembrane helix</keyword>
<evidence type="ECO:0000256" key="7">
    <source>
        <dbReference type="SAM" id="Phobius"/>
    </source>
</evidence>
<organism evidence="8 9">
    <name type="scientific">Streptomyces albidocamelliae</name>
    <dbReference type="NCBI Taxonomy" id="2981135"/>
    <lineage>
        <taxon>Bacteria</taxon>
        <taxon>Bacillati</taxon>
        <taxon>Actinomycetota</taxon>
        <taxon>Actinomycetes</taxon>
        <taxon>Kitasatosporales</taxon>
        <taxon>Streptomycetaceae</taxon>
        <taxon>Streptomyces</taxon>
    </lineage>
</organism>
<dbReference type="InterPro" id="IPR050171">
    <property type="entry name" value="MFS_Transporters"/>
</dbReference>
<feature type="transmembrane region" description="Helical" evidence="7">
    <location>
        <begin position="272"/>
        <end position="289"/>
    </location>
</feature>
<feature type="transmembrane region" description="Helical" evidence="7">
    <location>
        <begin position="205"/>
        <end position="230"/>
    </location>
</feature>
<keyword evidence="4 7" id="KW-0812">Transmembrane</keyword>
<dbReference type="Proteomes" id="UP001060733">
    <property type="component" value="Chromosome"/>
</dbReference>
<keyword evidence="3" id="KW-1003">Cell membrane</keyword>
<feature type="transmembrane region" description="Helical" evidence="7">
    <location>
        <begin position="138"/>
        <end position="158"/>
    </location>
</feature>
<dbReference type="InterPro" id="IPR036259">
    <property type="entry name" value="MFS_trans_sf"/>
</dbReference>
<reference evidence="8" key="1">
    <citation type="submission" date="2022-10" db="EMBL/GenBank/DDBJ databases">
        <authorList>
            <person name="Mo P."/>
        </authorList>
    </citation>
    <scope>NUCLEOTIDE SEQUENCE</scope>
    <source>
        <strain evidence="8">HUAS 14-6</strain>
    </source>
</reference>
<evidence type="ECO:0000313" key="9">
    <source>
        <dbReference type="Proteomes" id="UP001060733"/>
    </source>
</evidence>
<dbReference type="SUPFAM" id="SSF103473">
    <property type="entry name" value="MFS general substrate transporter"/>
    <property type="match status" value="1"/>
</dbReference>
<dbReference type="InterPro" id="IPR011701">
    <property type="entry name" value="MFS"/>
</dbReference>
<evidence type="ECO:0000256" key="5">
    <source>
        <dbReference type="ARBA" id="ARBA00022989"/>
    </source>
</evidence>
<feature type="transmembrane region" description="Helical" evidence="7">
    <location>
        <begin position="37"/>
        <end position="60"/>
    </location>
</feature>
<dbReference type="EMBL" id="CP106795">
    <property type="protein sequence ID" value="UXY36688.1"/>
    <property type="molecule type" value="Genomic_DNA"/>
</dbReference>
<evidence type="ECO:0000313" key="8">
    <source>
        <dbReference type="EMBL" id="UXY36688.1"/>
    </source>
</evidence>
<accession>A0ABY6EQL1</accession>
<dbReference type="Pfam" id="PF07690">
    <property type="entry name" value="MFS_1"/>
    <property type="match status" value="1"/>
</dbReference>
<evidence type="ECO:0000256" key="6">
    <source>
        <dbReference type="ARBA" id="ARBA00023136"/>
    </source>
</evidence>
<dbReference type="Gene3D" id="1.20.1250.20">
    <property type="entry name" value="MFS general substrate transporter like domains"/>
    <property type="match status" value="2"/>
</dbReference>
<keyword evidence="2" id="KW-0813">Transport</keyword>
<dbReference type="PANTHER" id="PTHR23517">
    <property type="entry name" value="RESISTANCE PROTEIN MDTM, PUTATIVE-RELATED-RELATED"/>
    <property type="match status" value="1"/>
</dbReference>
<protein>
    <submittedName>
        <fullName evidence="8">MFS transporter</fullName>
    </submittedName>
</protein>
<keyword evidence="6 7" id="KW-0472">Membrane</keyword>
<feature type="transmembrane region" description="Helical" evidence="7">
    <location>
        <begin position="236"/>
        <end position="260"/>
    </location>
</feature>
<dbReference type="RefSeq" id="WP_263278312.1">
    <property type="nucleotide sequence ID" value="NZ_CP106795.1"/>
</dbReference>
<keyword evidence="9" id="KW-1185">Reference proteome</keyword>
<dbReference type="PANTHER" id="PTHR23517:SF2">
    <property type="entry name" value="MULTIDRUG RESISTANCE PROTEIN MDTH"/>
    <property type="match status" value="1"/>
</dbReference>
<name>A0ABY6EQL1_9ACTN</name>
<comment type="subcellular location">
    <subcellularLocation>
        <location evidence="1">Cell membrane</location>
        <topology evidence="1">Multi-pass membrane protein</topology>
    </subcellularLocation>
</comment>
<feature type="transmembrane region" description="Helical" evidence="7">
    <location>
        <begin position="164"/>
        <end position="184"/>
    </location>
</feature>
<evidence type="ECO:0000256" key="1">
    <source>
        <dbReference type="ARBA" id="ARBA00004651"/>
    </source>
</evidence>
<evidence type="ECO:0000256" key="3">
    <source>
        <dbReference type="ARBA" id="ARBA00022475"/>
    </source>
</evidence>
<proteinExistence type="predicted"/>
<gene>
    <name evidence="8" type="ORF">N8I86_19360</name>
</gene>
<feature type="transmembrane region" description="Helical" evidence="7">
    <location>
        <begin position="366"/>
        <end position="385"/>
    </location>
</feature>
<evidence type="ECO:0000256" key="4">
    <source>
        <dbReference type="ARBA" id="ARBA00022692"/>
    </source>
</evidence>
<sequence>MTNRPQRLLALAQLANSVGDGAYYTTSALYFTQVAGIAPARVGLGLTLGWAVGSLVGVPLGRLADRRGPRGTSVLLALGTSAAVASFLLVRGFLPFVVAACVYASAQSGLAAARQALLAGLVPAGERTGLLARLQSTLNGGLAVGAALGGLALGARAATAYRGVLALDAVCFLVCALILLRLPAVRPVGPGAGTGRLAVLRDRPYAVVALLNAVLLLRLPLLSLALPLWITERTGAPAWLASGLFVLNTLAVTLFQVRAARAVTGIGSAVRVLRRSGLVMLASCAVFALSAGRSAWPAAAALIAGAVLQVVAEMQQSAGSWQLSFDLAPADRIGEYQGLFGTGVTVARTLGPLVVTWLLLGWGTPGWLLLGSLMPVASCAMGPAARRAARRRAPRAAGEPALVG</sequence>